<evidence type="ECO:0000256" key="6">
    <source>
        <dbReference type="ARBA" id="ARBA00022737"/>
    </source>
</evidence>
<evidence type="ECO:0000256" key="5">
    <source>
        <dbReference type="ARBA" id="ARBA00022692"/>
    </source>
</evidence>
<keyword evidence="5 9" id="KW-0812">Transmembrane</keyword>
<feature type="transmembrane region" description="Helical" evidence="9">
    <location>
        <begin position="190"/>
        <end position="210"/>
    </location>
</feature>
<comment type="function">
    <text evidence="9">Mediates both low-affinity uptake and efflux of sugar across the membrane.</text>
</comment>
<evidence type="ECO:0000313" key="11">
    <source>
        <dbReference type="Proteomes" id="UP001291926"/>
    </source>
</evidence>
<dbReference type="PANTHER" id="PTHR10791:SF165">
    <property type="entry name" value="BIDIRECTIONAL SUGAR TRANSPORTER SWEET10"/>
    <property type="match status" value="1"/>
</dbReference>
<evidence type="ECO:0000256" key="2">
    <source>
        <dbReference type="ARBA" id="ARBA00007809"/>
    </source>
</evidence>
<sequence>MTIGPHSKLIIHEVGLVVHVNIHQQVNECKLLRVLQQLSSQVSNNEVKDSKFTTKVQPRQLAERNNNEYDNTKGNIVSFMVYLAPLPTFRLIYKKKSSEGFQSVPYVVALFSAMLWIYYALCKTDATLLITINSVGCFIETIYIGFHLFYATKKSRVQTMKLLVILVVCGFGFIVLSTHCLVKPSKRANIVGWICLIFSLCVFVAPLFILRQVIRTKSVEYMPFLLSFFLTLSAVMWFFYGLLLKDFNIAIPNVLGFGLGLVQMVLYYMYKNGDKISEQKLPETQKKVINLDELRAPEITEQIIDIPKLGAILRSDKNPVVPKN</sequence>
<evidence type="ECO:0000256" key="7">
    <source>
        <dbReference type="ARBA" id="ARBA00022989"/>
    </source>
</evidence>
<keyword evidence="3 9" id="KW-0813">Transport</keyword>
<comment type="caution">
    <text evidence="10">The sequence shown here is derived from an EMBL/GenBank/DDBJ whole genome shotgun (WGS) entry which is preliminary data.</text>
</comment>
<organism evidence="10 11">
    <name type="scientific">Penstemon davidsonii</name>
    <dbReference type="NCBI Taxonomy" id="160366"/>
    <lineage>
        <taxon>Eukaryota</taxon>
        <taxon>Viridiplantae</taxon>
        <taxon>Streptophyta</taxon>
        <taxon>Embryophyta</taxon>
        <taxon>Tracheophyta</taxon>
        <taxon>Spermatophyta</taxon>
        <taxon>Magnoliopsida</taxon>
        <taxon>eudicotyledons</taxon>
        <taxon>Gunneridae</taxon>
        <taxon>Pentapetalae</taxon>
        <taxon>asterids</taxon>
        <taxon>lamiids</taxon>
        <taxon>Lamiales</taxon>
        <taxon>Plantaginaceae</taxon>
        <taxon>Cheloneae</taxon>
        <taxon>Penstemon</taxon>
    </lineage>
</organism>
<comment type="similarity">
    <text evidence="2 9">Belongs to the SWEET sugar transporter family.</text>
</comment>
<dbReference type="InterPro" id="IPR047664">
    <property type="entry name" value="SWEET"/>
</dbReference>
<accession>A0ABR0DA79</accession>
<keyword evidence="11" id="KW-1185">Reference proteome</keyword>
<feature type="transmembrane region" description="Helical" evidence="9">
    <location>
        <begin position="104"/>
        <end position="121"/>
    </location>
</feature>
<keyword evidence="6" id="KW-0677">Repeat</keyword>
<keyword evidence="7 9" id="KW-1133">Transmembrane helix</keyword>
<feature type="transmembrane region" description="Helical" evidence="9">
    <location>
        <begin position="127"/>
        <end position="150"/>
    </location>
</feature>
<evidence type="ECO:0000256" key="3">
    <source>
        <dbReference type="ARBA" id="ARBA00022448"/>
    </source>
</evidence>
<dbReference type="Gene3D" id="1.20.1280.290">
    <property type="match status" value="2"/>
</dbReference>
<proteinExistence type="inferred from homology"/>
<feature type="transmembrane region" description="Helical" evidence="9">
    <location>
        <begin position="249"/>
        <end position="270"/>
    </location>
</feature>
<keyword evidence="4 9" id="KW-0762">Sugar transport</keyword>
<comment type="subcellular location">
    <subcellularLocation>
        <location evidence="9">Cell membrane</location>
        <topology evidence="9">Multi-pass membrane protein</topology>
    </subcellularLocation>
    <subcellularLocation>
        <location evidence="1">Endomembrane system</location>
        <topology evidence="1">Multi-pass membrane protein</topology>
    </subcellularLocation>
</comment>
<dbReference type="PANTHER" id="PTHR10791">
    <property type="entry name" value="RAG1-ACTIVATING PROTEIN 1"/>
    <property type="match status" value="1"/>
</dbReference>
<feature type="transmembrane region" description="Helical" evidence="9">
    <location>
        <begin position="162"/>
        <end position="184"/>
    </location>
</feature>
<dbReference type="EMBL" id="JAYDYQ010002533">
    <property type="protein sequence ID" value="KAK4486165.1"/>
    <property type="molecule type" value="Genomic_DNA"/>
</dbReference>
<keyword evidence="8 9" id="KW-0472">Membrane</keyword>
<feature type="transmembrane region" description="Helical" evidence="9">
    <location>
        <begin position="222"/>
        <end position="243"/>
    </location>
</feature>
<protein>
    <recommendedName>
        <fullName evidence="9">Bidirectional sugar transporter SWEET</fullName>
    </recommendedName>
</protein>
<evidence type="ECO:0000256" key="9">
    <source>
        <dbReference type="RuleBase" id="RU910715"/>
    </source>
</evidence>
<evidence type="ECO:0000256" key="4">
    <source>
        <dbReference type="ARBA" id="ARBA00022597"/>
    </source>
</evidence>
<dbReference type="Proteomes" id="UP001291926">
    <property type="component" value="Unassembled WGS sequence"/>
</dbReference>
<evidence type="ECO:0000313" key="10">
    <source>
        <dbReference type="EMBL" id="KAK4486165.1"/>
    </source>
</evidence>
<name>A0ABR0DA79_9LAMI</name>
<reference evidence="10 11" key="1">
    <citation type="journal article" date="2023" name="bioRxiv">
        <title>Genome report: Whole genome sequence and annotation of Penstemon davidsonii.</title>
        <authorList>
            <person name="Ostevik K.L."/>
            <person name="Alabady M."/>
            <person name="Zhang M."/>
            <person name="Rausher M.D."/>
        </authorList>
    </citation>
    <scope>NUCLEOTIDE SEQUENCE [LARGE SCALE GENOMIC DNA]</scope>
    <source>
        <strain evidence="10">DNT005</strain>
        <tissue evidence="10">Whole leaf</tissue>
    </source>
</reference>
<evidence type="ECO:0000256" key="8">
    <source>
        <dbReference type="ARBA" id="ARBA00023136"/>
    </source>
</evidence>
<dbReference type="InterPro" id="IPR004316">
    <property type="entry name" value="SWEET_rpt"/>
</dbReference>
<feature type="transmembrane region" description="Helical" evidence="9">
    <location>
        <begin position="74"/>
        <end position="92"/>
    </location>
</feature>
<evidence type="ECO:0000256" key="1">
    <source>
        <dbReference type="ARBA" id="ARBA00004127"/>
    </source>
</evidence>
<dbReference type="Pfam" id="PF03083">
    <property type="entry name" value="MtN3_slv"/>
    <property type="match status" value="2"/>
</dbReference>
<gene>
    <name evidence="10" type="ORF">RD792_008833</name>
</gene>